<dbReference type="Gene3D" id="3.40.50.720">
    <property type="entry name" value="NAD(P)-binding Rossmann-like Domain"/>
    <property type="match status" value="1"/>
</dbReference>
<evidence type="ECO:0000259" key="2">
    <source>
        <dbReference type="Pfam" id="PF08240"/>
    </source>
</evidence>
<organism evidence="3">
    <name type="scientific">Raoultella planticola</name>
    <name type="common">Klebsiella planticola</name>
    <dbReference type="NCBI Taxonomy" id="575"/>
    <lineage>
        <taxon>Bacteria</taxon>
        <taxon>Pseudomonadati</taxon>
        <taxon>Pseudomonadota</taxon>
        <taxon>Gammaproteobacteria</taxon>
        <taxon>Enterobacterales</taxon>
        <taxon>Enterobacteriaceae</taxon>
        <taxon>Klebsiella/Raoultella group</taxon>
        <taxon>Raoultella</taxon>
    </lineage>
</organism>
<evidence type="ECO:0000256" key="1">
    <source>
        <dbReference type="ARBA" id="ARBA00023002"/>
    </source>
</evidence>
<dbReference type="GO" id="GO:0016491">
    <property type="term" value="F:oxidoreductase activity"/>
    <property type="evidence" value="ECO:0007669"/>
    <property type="project" value="UniProtKB-KW"/>
</dbReference>
<name>A0A5P6AAS8_RAOPL</name>
<protein>
    <recommendedName>
        <fullName evidence="2">Alcohol dehydrogenase-like N-terminal domain-containing protein</fullName>
    </recommendedName>
</protein>
<dbReference type="Pfam" id="PF08240">
    <property type="entry name" value="ADH_N"/>
    <property type="match status" value="1"/>
</dbReference>
<dbReference type="PANTHER" id="PTHR43401:SF2">
    <property type="entry name" value="L-THREONINE 3-DEHYDROGENASE"/>
    <property type="match status" value="1"/>
</dbReference>
<dbReference type="AlphaFoldDB" id="A0A5P6AAS8"/>
<dbReference type="SUPFAM" id="SSF50129">
    <property type="entry name" value="GroES-like"/>
    <property type="match status" value="1"/>
</dbReference>
<evidence type="ECO:0000313" key="3">
    <source>
        <dbReference type="EMBL" id="QFG77049.1"/>
    </source>
</evidence>
<gene>
    <name evidence="3" type="ORF">DMB90_24615</name>
</gene>
<dbReference type="Gene3D" id="3.90.180.10">
    <property type="entry name" value="Medium-chain alcohol dehydrogenases, catalytic domain"/>
    <property type="match status" value="1"/>
</dbReference>
<accession>A0A5P6AAS8</accession>
<sequence length="112" mass="13047">MTRYRVGERVVTAIHVPCFNCHYCDRGYFTLCDQFKTNLEPGGFSEFIRIPQLHVEHLTHRIVEQLDWDRAAMIEPVACCLHGLKSANIHAKIRCWYWVPAPLAWSAHSLPR</sequence>
<dbReference type="InterPro" id="IPR050129">
    <property type="entry name" value="Zn_alcohol_dh"/>
</dbReference>
<dbReference type="PANTHER" id="PTHR43401">
    <property type="entry name" value="L-THREONINE 3-DEHYDROGENASE"/>
    <property type="match status" value="1"/>
</dbReference>
<dbReference type="EMBL" id="CP029752">
    <property type="protein sequence ID" value="QFG77049.1"/>
    <property type="molecule type" value="Genomic_DNA"/>
</dbReference>
<proteinExistence type="predicted"/>
<dbReference type="InterPro" id="IPR011032">
    <property type="entry name" value="GroES-like_sf"/>
</dbReference>
<feature type="domain" description="Alcohol dehydrogenase-like N-terminal" evidence="2">
    <location>
        <begin position="2"/>
        <end position="55"/>
    </location>
</feature>
<dbReference type="InterPro" id="IPR013154">
    <property type="entry name" value="ADH-like_N"/>
</dbReference>
<keyword evidence="1" id="KW-0560">Oxidoreductase</keyword>
<reference evidence="3" key="1">
    <citation type="submission" date="2018-05" db="EMBL/GenBank/DDBJ databases">
        <title>Bacterial isolates from healthy term breastfed infants carrying antibiotic resistance genes.</title>
        <authorList>
            <person name="Casaburi G."/>
        </authorList>
    </citation>
    <scope>NUCLEOTIDE SEQUENCE [LARGE SCALE GENOMIC DNA]</scope>
    <source>
        <strain evidence="3">7084_4</strain>
    </source>
</reference>